<name>A0A514CT40_9CAUD</name>
<accession>A0A514CT40</accession>
<evidence type="ECO:0000313" key="1">
    <source>
        <dbReference type="EMBL" id="QDH83651.1"/>
    </source>
</evidence>
<dbReference type="RefSeq" id="YP_009903888.1">
    <property type="nucleotide sequence ID" value="NC_049849.1"/>
</dbReference>
<keyword evidence="2" id="KW-1185">Reference proteome</keyword>
<reference evidence="1 2" key="1">
    <citation type="submission" date="2019-06" db="EMBL/GenBank/DDBJ databases">
        <authorList>
            <person name="Kincaid V.D."/>
            <person name="Fuller A."/>
            <person name="Hodges K."/>
            <person name="Bansal M."/>
            <person name="Essig J."/>
            <person name="Johnson A."/>
        </authorList>
    </citation>
    <scope>NUCLEOTIDE SEQUENCE [LARGE SCALE GENOMIC DNA]</scope>
</reference>
<organism evidence="1 2">
    <name type="scientific">Achromobacter phage Motura</name>
    <dbReference type="NCBI Taxonomy" id="2591403"/>
    <lineage>
        <taxon>Viruses</taxon>
        <taxon>Duplodnaviria</taxon>
        <taxon>Heunggongvirae</taxon>
        <taxon>Uroviricota</taxon>
        <taxon>Caudoviricetes</taxon>
        <taxon>Moturavirus</taxon>
        <taxon>Moturavirus motura</taxon>
    </lineage>
</organism>
<evidence type="ECO:0000313" key="2">
    <source>
        <dbReference type="Proteomes" id="UP000320799"/>
    </source>
</evidence>
<dbReference type="GeneID" id="56136164"/>
<protein>
    <submittedName>
        <fullName evidence="1">Uncharacterized protein</fullName>
    </submittedName>
</protein>
<sequence length="111" mass="12526">MKAPSETKAKPSVRSFTVPIYRCRVYYSDSTEESAKLWPEARGYLGVCGSTAKGLYIAIHDRTLNTLVHECVHLCNHVLARAGVPISQEADEAAAYLTEWLFKRLRKELKL</sequence>
<proteinExistence type="predicted"/>
<dbReference type="Proteomes" id="UP000320799">
    <property type="component" value="Segment"/>
</dbReference>
<dbReference type="EMBL" id="MN094788">
    <property type="protein sequence ID" value="QDH83651.1"/>
    <property type="molecule type" value="Genomic_DNA"/>
</dbReference>
<dbReference type="KEGG" id="vg:56136164"/>